<feature type="region of interest" description="Disordered" evidence="1">
    <location>
        <begin position="74"/>
        <end position="151"/>
    </location>
</feature>
<gene>
    <name evidence="2" type="ORF">EYF80_008735</name>
</gene>
<dbReference type="AlphaFoldDB" id="A0A4Z2ISU7"/>
<accession>A0A4Z2ISU7</accession>
<organism evidence="2 3">
    <name type="scientific">Liparis tanakae</name>
    <name type="common">Tanaka's snailfish</name>
    <dbReference type="NCBI Taxonomy" id="230148"/>
    <lineage>
        <taxon>Eukaryota</taxon>
        <taxon>Metazoa</taxon>
        <taxon>Chordata</taxon>
        <taxon>Craniata</taxon>
        <taxon>Vertebrata</taxon>
        <taxon>Euteleostomi</taxon>
        <taxon>Actinopterygii</taxon>
        <taxon>Neopterygii</taxon>
        <taxon>Teleostei</taxon>
        <taxon>Neoteleostei</taxon>
        <taxon>Acanthomorphata</taxon>
        <taxon>Eupercaria</taxon>
        <taxon>Perciformes</taxon>
        <taxon>Cottioidei</taxon>
        <taxon>Cottales</taxon>
        <taxon>Liparidae</taxon>
        <taxon>Liparis</taxon>
    </lineage>
</organism>
<keyword evidence="3" id="KW-1185">Reference proteome</keyword>
<feature type="compositionally biased region" description="Basic and acidic residues" evidence="1">
    <location>
        <begin position="114"/>
        <end position="123"/>
    </location>
</feature>
<sequence length="151" mass="17010">MNEALAQVTLRKCLTHSALEEDCIKQARCCGEEEEDPPDTDVGLVQPVRAGLYEPVIGASCPGYIVATGLCKDTRRGHQQSGDHGSGLLLTEDGRRERDARPSHNLHQQQLSSEEERKRERESKRKRQKRENKCKKERGERVKTVDGCCPD</sequence>
<proteinExistence type="predicted"/>
<evidence type="ECO:0000313" key="3">
    <source>
        <dbReference type="Proteomes" id="UP000314294"/>
    </source>
</evidence>
<protein>
    <submittedName>
        <fullName evidence="2">Uncharacterized protein</fullName>
    </submittedName>
</protein>
<evidence type="ECO:0000256" key="1">
    <source>
        <dbReference type="SAM" id="MobiDB-lite"/>
    </source>
</evidence>
<evidence type="ECO:0000313" key="2">
    <source>
        <dbReference type="EMBL" id="TNN81079.1"/>
    </source>
</evidence>
<dbReference type="Proteomes" id="UP000314294">
    <property type="component" value="Unassembled WGS sequence"/>
</dbReference>
<reference evidence="2 3" key="1">
    <citation type="submission" date="2019-03" db="EMBL/GenBank/DDBJ databases">
        <title>First draft genome of Liparis tanakae, snailfish: a comprehensive survey of snailfish specific genes.</title>
        <authorList>
            <person name="Kim W."/>
            <person name="Song I."/>
            <person name="Jeong J.-H."/>
            <person name="Kim D."/>
            <person name="Kim S."/>
            <person name="Ryu S."/>
            <person name="Song J.Y."/>
            <person name="Lee S.K."/>
        </authorList>
    </citation>
    <scope>NUCLEOTIDE SEQUENCE [LARGE SCALE GENOMIC DNA]</scope>
    <source>
        <tissue evidence="2">Muscle</tissue>
    </source>
</reference>
<name>A0A4Z2ISU7_9TELE</name>
<feature type="compositionally biased region" description="Basic and acidic residues" evidence="1">
    <location>
        <begin position="92"/>
        <end position="102"/>
    </location>
</feature>
<comment type="caution">
    <text evidence="2">The sequence shown here is derived from an EMBL/GenBank/DDBJ whole genome shotgun (WGS) entry which is preliminary data.</text>
</comment>
<dbReference type="EMBL" id="SRLO01000049">
    <property type="protein sequence ID" value="TNN81079.1"/>
    <property type="molecule type" value="Genomic_DNA"/>
</dbReference>
<feature type="compositionally biased region" description="Basic residues" evidence="1">
    <location>
        <begin position="124"/>
        <end position="136"/>
    </location>
</feature>